<evidence type="ECO:0000313" key="3">
    <source>
        <dbReference type="Proteomes" id="UP000642488"/>
    </source>
</evidence>
<keyword evidence="1" id="KW-0812">Transmembrane</keyword>
<gene>
    <name evidence="2" type="ORF">ILP92_07100</name>
</gene>
<comment type="caution">
    <text evidence="2">The sequence shown here is derived from an EMBL/GenBank/DDBJ whole genome shotgun (WGS) entry which is preliminary data.</text>
</comment>
<dbReference type="Gene3D" id="3.40.720.10">
    <property type="entry name" value="Alkaline Phosphatase, subunit A"/>
    <property type="match status" value="1"/>
</dbReference>
<accession>A0A934IGK5</accession>
<dbReference type="RefSeq" id="WP_198915689.1">
    <property type="nucleotide sequence ID" value="NZ_JAEKPD010000007.1"/>
</dbReference>
<feature type="transmembrane region" description="Helical" evidence="1">
    <location>
        <begin position="6"/>
        <end position="26"/>
    </location>
</feature>
<proteinExistence type="predicted"/>
<protein>
    <recommendedName>
        <fullName evidence="4">Sulfatase N-terminal domain-containing protein</fullName>
    </recommendedName>
</protein>
<reference evidence="2" key="1">
    <citation type="submission" date="2020-12" db="EMBL/GenBank/DDBJ databases">
        <title>Bacterial taxonomy.</title>
        <authorList>
            <person name="Pan X."/>
        </authorList>
    </citation>
    <scope>NUCLEOTIDE SEQUENCE</scope>
    <source>
        <strain evidence="2">KCTC 52957</strain>
    </source>
</reference>
<name>A0A934IGK5_9RHOB</name>
<organism evidence="2 3">
    <name type="scientific">Palleronia pontilimi</name>
    <dbReference type="NCBI Taxonomy" id="1964209"/>
    <lineage>
        <taxon>Bacteria</taxon>
        <taxon>Pseudomonadati</taxon>
        <taxon>Pseudomonadota</taxon>
        <taxon>Alphaproteobacteria</taxon>
        <taxon>Rhodobacterales</taxon>
        <taxon>Roseobacteraceae</taxon>
        <taxon>Palleronia</taxon>
    </lineage>
</organism>
<feature type="transmembrane region" description="Helical" evidence="1">
    <location>
        <begin position="63"/>
        <end position="94"/>
    </location>
</feature>
<keyword evidence="3" id="KW-1185">Reference proteome</keyword>
<sequence>MISRASTLIGPLALIAIVPFSLWSNYNGTYASWQAVRAALLLGIAVLLAIAVFNWMLKSLPKASFVVTMIVCSVLTLYLNIGVILMLAGIFAVAGLVDRAQAYRNIGLAASSIGLVLLAGAAWPALNATLESRELVSSEDALGEITLSEKPSIIHVVLDGYGAPDVLADIYDHDSERFLTQLEARGFTVLRNVTTPYSQTLPSMASIMSGGFVDVAARGSANVLRRDLGHTISHGPVATVLRDAGYTMTRNRSGYGYLDTGAWAHAGNNRIGLTELEAMLAPGGPTTFASLHNQVLKDSMQPGLLNDLAVPYFHYQHLLAPHPPFSVNADGSVRPVTTLSYLDGNHAVAMMPRGRADYIAGYRQKALFIENALLRQVDAYPPGPKIVLIHGDHGPGAFLDHESADRTCMKERMRTFMAFYSNVPDVSFDDLLRADEPLSTVNAYREIFARLSADELLRLPTVSNYLTWSKPMEAHKIPNDVMQKECNSQL</sequence>
<feature type="transmembrane region" description="Helical" evidence="1">
    <location>
        <begin position="106"/>
        <end position="126"/>
    </location>
</feature>
<dbReference type="InterPro" id="IPR017850">
    <property type="entry name" value="Alkaline_phosphatase_core_sf"/>
</dbReference>
<dbReference type="EMBL" id="JAEKPD010000007">
    <property type="protein sequence ID" value="MBJ3762508.1"/>
    <property type="molecule type" value="Genomic_DNA"/>
</dbReference>
<keyword evidence="1" id="KW-1133">Transmembrane helix</keyword>
<evidence type="ECO:0000256" key="1">
    <source>
        <dbReference type="SAM" id="Phobius"/>
    </source>
</evidence>
<keyword evidence="1" id="KW-0472">Membrane</keyword>
<evidence type="ECO:0008006" key="4">
    <source>
        <dbReference type="Google" id="ProtNLM"/>
    </source>
</evidence>
<dbReference type="Proteomes" id="UP000642488">
    <property type="component" value="Unassembled WGS sequence"/>
</dbReference>
<evidence type="ECO:0000313" key="2">
    <source>
        <dbReference type="EMBL" id="MBJ3762508.1"/>
    </source>
</evidence>
<dbReference type="SUPFAM" id="SSF53649">
    <property type="entry name" value="Alkaline phosphatase-like"/>
    <property type="match status" value="1"/>
</dbReference>
<dbReference type="AlphaFoldDB" id="A0A934IGK5"/>
<feature type="transmembrane region" description="Helical" evidence="1">
    <location>
        <begin position="38"/>
        <end position="57"/>
    </location>
</feature>